<comment type="caution">
    <text evidence="2">The sequence shown here is derived from an EMBL/GenBank/DDBJ whole genome shotgun (WGS) entry which is preliminary data.</text>
</comment>
<reference evidence="3" key="1">
    <citation type="journal article" date="2019" name="Int. J. Syst. Evol. Microbiol.">
        <title>The Global Catalogue of Microorganisms (GCM) 10K type strain sequencing project: providing services to taxonomists for standard genome sequencing and annotation.</title>
        <authorList>
            <consortium name="The Broad Institute Genomics Platform"/>
            <consortium name="The Broad Institute Genome Sequencing Center for Infectious Disease"/>
            <person name="Wu L."/>
            <person name="Ma J."/>
        </authorList>
    </citation>
    <scope>NUCLEOTIDE SEQUENCE [LARGE SCALE GENOMIC DNA]</scope>
    <source>
        <strain evidence="3">CGMCC 1.15277</strain>
    </source>
</reference>
<dbReference type="RefSeq" id="WP_343885732.1">
    <property type="nucleotide sequence ID" value="NZ_BAAAKI010000010.1"/>
</dbReference>
<protein>
    <submittedName>
        <fullName evidence="2">DUF3349 domain-containing protein</fullName>
    </submittedName>
</protein>
<dbReference type="InterPro" id="IPR021784">
    <property type="entry name" value="DUF3349"/>
</dbReference>
<evidence type="ECO:0000256" key="1">
    <source>
        <dbReference type="SAM" id="MobiDB-lite"/>
    </source>
</evidence>
<dbReference type="Gene3D" id="1.10.150.430">
    <property type="entry name" value="DUF3349, helical bundle"/>
    <property type="match status" value="1"/>
</dbReference>
<feature type="compositionally biased region" description="Acidic residues" evidence="1">
    <location>
        <begin position="99"/>
        <end position="110"/>
    </location>
</feature>
<dbReference type="Proteomes" id="UP001596266">
    <property type="component" value="Unassembled WGS sequence"/>
</dbReference>
<proteinExistence type="predicted"/>
<evidence type="ECO:0000313" key="2">
    <source>
        <dbReference type="EMBL" id="MFC6397444.1"/>
    </source>
</evidence>
<feature type="region of interest" description="Disordered" evidence="1">
    <location>
        <begin position="88"/>
        <end position="118"/>
    </location>
</feature>
<organism evidence="2 3">
    <name type="scientific">Luteococcus sanguinis</name>
    <dbReference type="NCBI Taxonomy" id="174038"/>
    <lineage>
        <taxon>Bacteria</taxon>
        <taxon>Bacillati</taxon>
        <taxon>Actinomycetota</taxon>
        <taxon>Actinomycetes</taxon>
        <taxon>Propionibacteriales</taxon>
        <taxon>Propionibacteriaceae</taxon>
        <taxon>Luteococcus</taxon>
    </lineage>
</organism>
<name>A0ABW1X3U9_9ACTN</name>
<sequence>MNPFQTILHWLRAGYPDGVPQGDYVALLGVLRRSLTPVELENIVRTLAPELNGVDPEEAVEHVRQAIAQQTLQQVDDADVQRVLERLEQGGWPHRVPDESEVNELDELDELGNRGQLG</sequence>
<keyword evidence="3" id="KW-1185">Reference proteome</keyword>
<accession>A0ABW1X3U9</accession>
<dbReference type="EMBL" id="JBHSUA010000020">
    <property type="protein sequence ID" value="MFC6397444.1"/>
    <property type="molecule type" value="Genomic_DNA"/>
</dbReference>
<evidence type="ECO:0000313" key="3">
    <source>
        <dbReference type="Proteomes" id="UP001596266"/>
    </source>
</evidence>
<dbReference type="InterPro" id="IPR044918">
    <property type="entry name" value="DUF3349_helical"/>
</dbReference>
<dbReference type="Pfam" id="PF11829">
    <property type="entry name" value="DUF3349"/>
    <property type="match status" value="1"/>
</dbReference>
<gene>
    <name evidence="2" type="ORF">ACFP57_10690</name>
</gene>